<dbReference type="SUPFAM" id="SSF81383">
    <property type="entry name" value="F-box domain"/>
    <property type="match status" value="1"/>
</dbReference>
<reference evidence="3" key="1">
    <citation type="submission" date="2013-05" db="EMBL/GenBank/DDBJ databases">
        <title>The Genome sequence of Mucor circinelloides f. circinelloides 1006PhL.</title>
        <authorList>
            <consortium name="The Broad Institute Genomics Platform"/>
            <person name="Cuomo C."/>
            <person name="Earl A."/>
            <person name="Findley K."/>
            <person name="Lee S.C."/>
            <person name="Walker B."/>
            <person name="Young S."/>
            <person name="Zeng Q."/>
            <person name="Gargeya S."/>
            <person name="Fitzgerald M."/>
            <person name="Haas B."/>
            <person name="Abouelleil A."/>
            <person name="Allen A.W."/>
            <person name="Alvarado L."/>
            <person name="Arachchi H.M."/>
            <person name="Berlin A.M."/>
            <person name="Chapman S.B."/>
            <person name="Gainer-Dewar J."/>
            <person name="Goldberg J."/>
            <person name="Griggs A."/>
            <person name="Gujja S."/>
            <person name="Hansen M."/>
            <person name="Howarth C."/>
            <person name="Imamovic A."/>
            <person name="Ireland A."/>
            <person name="Larimer J."/>
            <person name="McCowan C."/>
            <person name="Murphy C."/>
            <person name="Pearson M."/>
            <person name="Poon T.W."/>
            <person name="Priest M."/>
            <person name="Roberts A."/>
            <person name="Saif S."/>
            <person name="Shea T."/>
            <person name="Sisk P."/>
            <person name="Sykes S."/>
            <person name="Wortman J."/>
            <person name="Nusbaum C."/>
            <person name="Birren B."/>
        </authorList>
    </citation>
    <scope>NUCLEOTIDE SEQUENCE [LARGE SCALE GENOMIC DNA]</scope>
    <source>
        <strain evidence="3">1006PhL</strain>
    </source>
</reference>
<sequence length="314" mass="36143">MTQLSKLSDELLINIFSSIDRISQVAECRLVCRHWNGLAEKAMLGHDIALSSDGGLLRLYTVLIKHPKKATLIKHLHFKSKIEFTVLLKEFLGIAVTHNIESLTGDLYEKQFFDTLIDIVKTSPIKFDKLKTLTVSVETMEADFEGIDWDYIAQLTQFKKAKTFALRGLFDNFDILEQVLSNCLPEMQNLTLMVIRFDRVSTWDQETTKKCYVVTKLTIVHGMITIELLNYVLYKFVNLDTIVIDFILFPDVHDMNIHRIPAIISKVPHKDVVFSIPLVTNLRDALIQLKSDEYAIGFENVEITGEVRLRITWH</sequence>
<evidence type="ECO:0000259" key="1">
    <source>
        <dbReference type="Pfam" id="PF12937"/>
    </source>
</evidence>
<gene>
    <name evidence="2" type="ORF">HMPREF1544_04947</name>
</gene>
<dbReference type="OrthoDB" id="2264467at2759"/>
<dbReference type="Pfam" id="PF12937">
    <property type="entry name" value="F-box-like"/>
    <property type="match status" value="1"/>
</dbReference>
<proteinExistence type="predicted"/>
<name>S2JEF9_MUCC1</name>
<dbReference type="Proteomes" id="UP000014254">
    <property type="component" value="Unassembled WGS sequence"/>
</dbReference>
<evidence type="ECO:0000313" key="3">
    <source>
        <dbReference type="Proteomes" id="UP000014254"/>
    </source>
</evidence>
<dbReference type="OMA" id="ETICIHT"/>
<keyword evidence="3" id="KW-1185">Reference proteome</keyword>
<dbReference type="VEuPathDB" id="FungiDB:HMPREF1544_04947"/>
<dbReference type="InterPro" id="IPR001810">
    <property type="entry name" value="F-box_dom"/>
</dbReference>
<organism evidence="2 3">
    <name type="scientific">Mucor circinelloides f. circinelloides (strain 1006PhL)</name>
    <name type="common">Mucormycosis agent</name>
    <name type="synonym">Calyptromyces circinelloides</name>
    <dbReference type="NCBI Taxonomy" id="1220926"/>
    <lineage>
        <taxon>Eukaryota</taxon>
        <taxon>Fungi</taxon>
        <taxon>Fungi incertae sedis</taxon>
        <taxon>Mucoromycota</taxon>
        <taxon>Mucoromycotina</taxon>
        <taxon>Mucoromycetes</taxon>
        <taxon>Mucorales</taxon>
        <taxon>Mucorineae</taxon>
        <taxon>Mucoraceae</taxon>
        <taxon>Mucor</taxon>
    </lineage>
</organism>
<evidence type="ECO:0000313" key="2">
    <source>
        <dbReference type="EMBL" id="EPB88239.1"/>
    </source>
</evidence>
<accession>S2JEF9</accession>
<dbReference type="InterPro" id="IPR036047">
    <property type="entry name" value="F-box-like_dom_sf"/>
</dbReference>
<dbReference type="AlphaFoldDB" id="S2JEF9"/>
<dbReference type="Gene3D" id="1.20.1280.50">
    <property type="match status" value="1"/>
</dbReference>
<dbReference type="InParanoid" id="S2JEF9"/>
<dbReference type="EMBL" id="KE123954">
    <property type="protein sequence ID" value="EPB88239.1"/>
    <property type="molecule type" value="Genomic_DNA"/>
</dbReference>
<feature type="domain" description="F-box" evidence="1">
    <location>
        <begin position="9"/>
        <end position="41"/>
    </location>
</feature>
<protein>
    <recommendedName>
        <fullName evidence="1">F-box domain-containing protein</fullName>
    </recommendedName>
</protein>